<dbReference type="STRING" id="1081104.A0A162J7S7"/>
<keyword evidence="3" id="KW-1185">Reference proteome</keyword>
<organism evidence="2 3">
    <name type="scientific">Cordyceps fumosorosea (strain ARSEF 2679)</name>
    <name type="common">Isaria fumosorosea</name>
    <dbReference type="NCBI Taxonomy" id="1081104"/>
    <lineage>
        <taxon>Eukaryota</taxon>
        <taxon>Fungi</taxon>
        <taxon>Dikarya</taxon>
        <taxon>Ascomycota</taxon>
        <taxon>Pezizomycotina</taxon>
        <taxon>Sordariomycetes</taxon>
        <taxon>Hypocreomycetidae</taxon>
        <taxon>Hypocreales</taxon>
        <taxon>Cordycipitaceae</taxon>
        <taxon>Cordyceps</taxon>
    </lineage>
</organism>
<proteinExistence type="predicted"/>
<evidence type="ECO:0000313" key="2">
    <source>
        <dbReference type="EMBL" id="OAA65002.1"/>
    </source>
</evidence>
<dbReference type="Proteomes" id="UP000076744">
    <property type="component" value="Unassembled WGS sequence"/>
</dbReference>
<sequence>MRPSSSHTSRVPPDNHQQDDTQPACQRRRLNNHADESDSDPESSASTTDGAISRKPSARFRILSPPTGASSQANSAALMTATSIDGPAASSSSRHAQPTHQSSHSQYDAQSDVEMTDSEVEESDTEYETGGAPLPLVAPARAHQIINTLPTPEPGSEYLSDSDEEDYDDGDDDDDNSQDDDSDDEMQLPQPHPNSLPPMAHFAPLPLFPHLGNAFFLQNSPPDVSVEHGQQPMPVQPMSFSMPAGPTDLANLPPLPQPPPNWVPLPAFITDQNLTISNAIPSILGSENLDLADFLRDWAFQGRYGRAGPSQPPALDGLLRQTQEQPDEIDFTQLKGDEYDFQGLNWTSMETTRKAARLRRQHTYRNYVNRMGSDKWMASTFRPFLIILF</sequence>
<dbReference type="RefSeq" id="XP_018704974.1">
    <property type="nucleotide sequence ID" value="XM_018848018.1"/>
</dbReference>
<dbReference type="AlphaFoldDB" id="A0A162J7S7"/>
<dbReference type="GeneID" id="30020704"/>
<feature type="region of interest" description="Disordered" evidence="1">
    <location>
        <begin position="1"/>
        <end position="200"/>
    </location>
</feature>
<name>A0A162J7S7_CORFA</name>
<protein>
    <submittedName>
        <fullName evidence="2">WD domain containing protein</fullName>
    </submittedName>
</protein>
<dbReference type="OrthoDB" id="4869545at2759"/>
<accession>A0A162J7S7</accession>
<comment type="caution">
    <text evidence="2">The sequence shown here is derived from an EMBL/GenBank/DDBJ whole genome shotgun (WGS) entry which is preliminary data.</text>
</comment>
<evidence type="ECO:0000256" key="1">
    <source>
        <dbReference type="SAM" id="MobiDB-lite"/>
    </source>
</evidence>
<feature type="compositionally biased region" description="Polar residues" evidence="1">
    <location>
        <begin position="67"/>
        <end position="109"/>
    </location>
</feature>
<feature type="compositionally biased region" description="Acidic residues" evidence="1">
    <location>
        <begin position="114"/>
        <end position="127"/>
    </location>
</feature>
<reference evidence="2 3" key="1">
    <citation type="journal article" date="2016" name="Genome Biol. Evol.">
        <title>Divergent and convergent evolution of fungal pathogenicity.</title>
        <authorList>
            <person name="Shang Y."/>
            <person name="Xiao G."/>
            <person name="Zheng P."/>
            <person name="Cen K."/>
            <person name="Zhan S."/>
            <person name="Wang C."/>
        </authorList>
    </citation>
    <scope>NUCLEOTIDE SEQUENCE [LARGE SCALE GENOMIC DNA]</scope>
    <source>
        <strain evidence="2 3">ARSEF 2679</strain>
    </source>
</reference>
<feature type="compositionally biased region" description="Acidic residues" evidence="1">
    <location>
        <begin position="160"/>
        <end position="186"/>
    </location>
</feature>
<gene>
    <name evidence="2" type="ORF">ISF_04412</name>
</gene>
<evidence type="ECO:0000313" key="3">
    <source>
        <dbReference type="Proteomes" id="UP000076744"/>
    </source>
</evidence>
<dbReference type="EMBL" id="AZHB01000009">
    <property type="protein sequence ID" value="OAA65002.1"/>
    <property type="molecule type" value="Genomic_DNA"/>
</dbReference>